<reference evidence="2 3" key="1">
    <citation type="journal article" date="2011" name="ISME J.">
        <title>Community ecology of hot spring cyanobacterial mats: predominant populations and their functional potential.</title>
        <authorList>
            <person name="Klatt C.G."/>
            <person name="Wood J.M."/>
            <person name="Rusch D.B."/>
            <person name="Bateson M.M."/>
            <person name="Hamamura N."/>
            <person name="Heidelberg J.F."/>
            <person name="Grossman A.R."/>
            <person name="Bhaya D."/>
            <person name="Cohan F.M."/>
            <person name="Kuhl M."/>
            <person name="Bryant D.A."/>
            <person name="Ward D.M."/>
        </authorList>
    </citation>
    <scope>NUCLEOTIDE SEQUENCE [LARGE SCALE GENOMIC DNA]</scope>
    <source>
        <strain evidence="2">OS</strain>
    </source>
</reference>
<feature type="transmembrane region" description="Helical" evidence="1">
    <location>
        <begin position="225"/>
        <end position="245"/>
    </location>
</feature>
<keyword evidence="1" id="KW-1133">Transmembrane helix</keyword>
<sequence>MAVNATGADAIRVLPTAFVYHFTLPHTIEFLPEVSESLGMKVEIKDTGRNAFEMFGDYISGKLKYEHIDDPAQRRMNDWLTAWIVLSTSWPYIPILGIYRGFKIGADLVKSGDESQRWVAGILSLILTAPLNVLMGMYEAANFTSARIREKGIDKAFLSAMDQIPEVLGAGFDKSEKEYKPDAFIDGATKAITNIIMAPFLPLMGTYRVTALISDLTHKDRLTQFIAMVIGAPILATITLPYFAIVQSGDVARTIVDKSGIAGWIAKSLSSASEAVKSK</sequence>
<organism evidence="2 3">
    <name type="scientific">Candidatus Thermochlorobacter aerophilus</name>
    <dbReference type="NCBI Taxonomy" id="1868324"/>
    <lineage>
        <taxon>Bacteria</taxon>
        <taxon>Pseudomonadati</taxon>
        <taxon>Chlorobiota</taxon>
        <taxon>Chlorobiia</taxon>
        <taxon>Chlorobiales</taxon>
        <taxon>Candidatus Thermochlorobacteriaceae</taxon>
        <taxon>Candidatus Thermochlorobacter</taxon>
    </lineage>
</organism>
<evidence type="ECO:0000313" key="2">
    <source>
        <dbReference type="EMBL" id="RFM23002.1"/>
    </source>
</evidence>
<gene>
    <name evidence="2" type="ORF">D0433_13260</name>
</gene>
<keyword evidence="1" id="KW-0472">Membrane</keyword>
<evidence type="ECO:0000256" key="1">
    <source>
        <dbReference type="SAM" id="Phobius"/>
    </source>
</evidence>
<keyword evidence="1" id="KW-0812">Transmembrane</keyword>
<name>A0A395LWH7_9BACT</name>
<dbReference type="Proteomes" id="UP000266389">
    <property type="component" value="Unassembled WGS sequence"/>
</dbReference>
<dbReference type="AlphaFoldDB" id="A0A395LWH7"/>
<comment type="caution">
    <text evidence="2">The sequence shown here is derived from an EMBL/GenBank/DDBJ whole genome shotgun (WGS) entry which is preliminary data.</text>
</comment>
<protein>
    <submittedName>
        <fullName evidence="2">Uncharacterized protein</fullName>
    </submittedName>
</protein>
<feature type="transmembrane region" description="Helical" evidence="1">
    <location>
        <begin position="80"/>
        <end position="99"/>
    </location>
</feature>
<accession>A0A395LWH7</accession>
<evidence type="ECO:0000313" key="3">
    <source>
        <dbReference type="Proteomes" id="UP000266389"/>
    </source>
</evidence>
<proteinExistence type="predicted"/>
<dbReference type="EMBL" id="PHFL01000071">
    <property type="protein sequence ID" value="RFM23002.1"/>
    <property type="molecule type" value="Genomic_DNA"/>
</dbReference>
<feature type="transmembrane region" description="Helical" evidence="1">
    <location>
        <begin position="119"/>
        <end position="141"/>
    </location>
</feature>